<dbReference type="InterPro" id="IPR012348">
    <property type="entry name" value="RNR-like"/>
</dbReference>
<dbReference type="Gene3D" id="1.10.620.20">
    <property type="entry name" value="Ribonucleotide Reductase, subunit A"/>
    <property type="match status" value="1"/>
</dbReference>
<keyword evidence="4" id="KW-1185">Reference proteome</keyword>
<reference evidence="3 4" key="1">
    <citation type="submission" date="2024-09" db="EMBL/GenBank/DDBJ databases">
        <authorList>
            <person name="Zhang Z.-H."/>
        </authorList>
    </citation>
    <scope>NUCLEOTIDE SEQUENCE [LARGE SCALE GENOMIC DNA]</scope>
    <source>
        <strain evidence="3 4">HHTR114</strain>
    </source>
</reference>
<evidence type="ECO:0000259" key="2">
    <source>
        <dbReference type="Pfam" id="PF04945"/>
    </source>
</evidence>
<dbReference type="InterPro" id="IPR007029">
    <property type="entry name" value="YHS_dom"/>
</dbReference>
<evidence type="ECO:0000313" key="4">
    <source>
        <dbReference type="Proteomes" id="UP001596116"/>
    </source>
</evidence>
<evidence type="ECO:0000313" key="3">
    <source>
        <dbReference type="EMBL" id="MFC6037555.1"/>
    </source>
</evidence>
<dbReference type="Pfam" id="PF04945">
    <property type="entry name" value="YHS"/>
    <property type="match status" value="1"/>
</dbReference>
<gene>
    <name evidence="3" type="ORF">ACFMB1_18515</name>
</gene>
<feature type="region of interest" description="Disordered" evidence="1">
    <location>
        <begin position="57"/>
        <end position="76"/>
    </location>
</feature>
<dbReference type="InterPro" id="IPR009078">
    <property type="entry name" value="Ferritin-like_SF"/>
</dbReference>
<evidence type="ECO:0000256" key="1">
    <source>
        <dbReference type="SAM" id="MobiDB-lite"/>
    </source>
</evidence>
<dbReference type="SUPFAM" id="SSF47240">
    <property type="entry name" value="Ferritin-like"/>
    <property type="match status" value="1"/>
</dbReference>
<protein>
    <submittedName>
        <fullName evidence="3">YHS domain-containing protein</fullName>
    </submittedName>
</protein>
<sequence length="76" mass="8580">MSASDMKTSVEDPVCRTTFDVADAAAQEEHEGWAYFFCSIECRQKFIRQPAKFASKPTIIAHKTRRSRARSKAGQP</sequence>
<feature type="domain" description="YHS" evidence="2">
    <location>
        <begin position="10"/>
        <end position="55"/>
    </location>
</feature>
<dbReference type="RefSeq" id="WP_379923969.1">
    <property type="nucleotide sequence ID" value="NZ_JBHPON010000003.1"/>
</dbReference>
<comment type="caution">
    <text evidence="3">The sequence shown here is derived from an EMBL/GenBank/DDBJ whole genome shotgun (WGS) entry which is preliminary data.</text>
</comment>
<dbReference type="EMBL" id="JBHPON010000003">
    <property type="protein sequence ID" value="MFC6037555.1"/>
    <property type="molecule type" value="Genomic_DNA"/>
</dbReference>
<proteinExistence type="predicted"/>
<name>A0ABW1KZR0_9PROT</name>
<feature type="compositionally biased region" description="Basic residues" evidence="1">
    <location>
        <begin position="62"/>
        <end position="76"/>
    </location>
</feature>
<accession>A0ABW1KZR0</accession>
<organism evidence="3 4">
    <name type="scientific">Hyphococcus aureus</name>
    <dbReference type="NCBI Taxonomy" id="2666033"/>
    <lineage>
        <taxon>Bacteria</taxon>
        <taxon>Pseudomonadati</taxon>
        <taxon>Pseudomonadota</taxon>
        <taxon>Alphaproteobacteria</taxon>
        <taxon>Parvularculales</taxon>
        <taxon>Parvularculaceae</taxon>
        <taxon>Hyphococcus</taxon>
    </lineage>
</organism>
<dbReference type="Proteomes" id="UP001596116">
    <property type="component" value="Unassembled WGS sequence"/>
</dbReference>